<proteinExistence type="predicted"/>
<protein>
    <submittedName>
        <fullName evidence="1">Uncharacterized protein</fullName>
    </submittedName>
</protein>
<dbReference type="Proteomes" id="UP000237105">
    <property type="component" value="Unassembled WGS sequence"/>
</dbReference>
<name>A0A2P5DLI6_PARAD</name>
<dbReference type="EMBL" id="JXTB01000030">
    <property type="protein sequence ID" value="PON74159.1"/>
    <property type="molecule type" value="Genomic_DNA"/>
</dbReference>
<accession>A0A2P5DLI6</accession>
<gene>
    <name evidence="1" type="ORF">PanWU01x14_053690</name>
</gene>
<evidence type="ECO:0000313" key="2">
    <source>
        <dbReference type="Proteomes" id="UP000237105"/>
    </source>
</evidence>
<comment type="caution">
    <text evidence="1">The sequence shown here is derived from an EMBL/GenBank/DDBJ whole genome shotgun (WGS) entry which is preliminary data.</text>
</comment>
<reference evidence="2" key="1">
    <citation type="submission" date="2016-06" db="EMBL/GenBank/DDBJ databases">
        <title>Parallel loss of symbiosis genes in relatives of nitrogen-fixing non-legume Parasponia.</title>
        <authorList>
            <person name="Van Velzen R."/>
            <person name="Holmer R."/>
            <person name="Bu F."/>
            <person name="Rutten L."/>
            <person name="Van Zeijl A."/>
            <person name="Liu W."/>
            <person name="Santuari L."/>
            <person name="Cao Q."/>
            <person name="Sharma T."/>
            <person name="Shen D."/>
            <person name="Roswanjaya Y."/>
            <person name="Wardhani T."/>
            <person name="Kalhor M.S."/>
            <person name="Jansen J."/>
            <person name="Van den Hoogen J."/>
            <person name="Gungor B."/>
            <person name="Hartog M."/>
            <person name="Hontelez J."/>
            <person name="Verver J."/>
            <person name="Yang W.-C."/>
            <person name="Schijlen E."/>
            <person name="Repin R."/>
            <person name="Schilthuizen M."/>
            <person name="Schranz E."/>
            <person name="Heidstra R."/>
            <person name="Miyata K."/>
            <person name="Fedorova E."/>
            <person name="Kohlen W."/>
            <person name="Bisseling T."/>
            <person name="Smit S."/>
            <person name="Geurts R."/>
        </authorList>
    </citation>
    <scope>NUCLEOTIDE SEQUENCE [LARGE SCALE GENOMIC DNA]</scope>
    <source>
        <strain evidence="2">cv. WU1-14</strain>
    </source>
</reference>
<sequence length="77" mass="8639">MTKTIVTGGRAIEDLARFSRILEVITTERERVVTVGYDFHSRLRNIKVTFDVISLSDVGVAFDDIGILNNVNDTLKI</sequence>
<dbReference type="AlphaFoldDB" id="A0A2P5DLI6"/>
<keyword evidence="2" id="KW-1185">Reference proteome</keyword>
<evidence type="ECO:0000313" key="1">
    <source>
        <dbReference type="EMBL" id="PON74159.1"/>
    </source>
</evidence>
<organism evidence="1 2">
    <name type="scientific">Parasponia andersonii</name>
    <name type="common">Sponia andersonii</name>
    <dbReference type="NCBI Taxonomy" id="3476"/>
    <lineage>
        <taxon>Eukaryota</taxon>
        <taxon>Viridiplantae</taxon>
        <taxon>Streptophyta</taxon>
        <taxon>Embryophyta</taxon>
        <taxon>Tracheophyta</taxon>
        <taxon>Spermatophyta</taxon>
        <taxon>Magnoliopsida</taxon>
        <taxon>eudicotyledons</taxon>
        <taxon>Gunneridae</taxon>
        <taxon>Pentapetalae</taxon>
        <taxon>rosids</taxon>
        <taxon>fabids</taxon>
        <taxon>Rosales</taxon>
        <taxon>Cannabaceae</taxon>
        <taxon>Parasponia</taxon>
    </lineage>
</organism>